<reference evidence="2" key="2">
    <citation type="submission" date="2020-09" db="EMBL/GenBank/DDBJ databases">
        <authorList>
            <person name="Sun Q."/>
            <person name="Zhou Y."/>
        </authorList>
    </citation>
    <scope>NUCLEOTIDE SEQUENCE</scope>
    <source>
        <strain evidence="2">CGMCC 4.7312</strain>
    </source>
</reference>
<comment type="caution">
    <text evidence="2">The sequence shown here is derived from an EMBL/GenBank/DDBJ whole genome shotgun (WGS) entry which is preliminary data.</text>
</comment>
<protein>
    <submittedName>
        <fullName evidence="2">Uncharacterized protein</fullName>
    </submittedName>
</protein>
<accession>A0A917X0L4</accession>
<evidence type="ECO:0000256" key="1">
    <source>
        <dbReference type="SAM" id="MobiDB-lite"/>
    </source>
</evidence>
<name>A0A917X0L4_9ACTN</name>
<gene>
    <name evidence="2" type="ORF">GCM10011608_35400</name>
</gene>
<feature type="compositionally biased region" description="Basic and acidic residues" evidence="1">
    <location>
        <begin position="110"/>
        <end position="120"/>
    </location>
</feature>
<proteinExistence type="predicted"/>
<evidence type="ECO:0000313" key="3">
    <source>
        <dbReference type="Proteomes" id="UP000608890"/>
    </source>
</evidence>
<reference evidence="2" key="1">
    <citation type="journal article" date="2014" name="Int. J. Syst. Evol. Microbiol.">
        <title>Complete genome sequence of Corynebacterium casei LMG S-19264T (=DSM 44701T), isolated from a smear-ripened cheese.</title>
        <authorList>
            <consortium name="US DOE Joint Genome Institute (JGI-PGF)"/>
            <person name="Walter F."/>
            <person name="Albersmeier A."/>
            <person name="Kalinowski J."/>
            <person name="Ruckert C."/>
        </authorList>
    </citation>
    <scope>NUCLEOTIDE SEQUENCE</scope>
    <source>
        <strain evidence="2">CGMCC 4.7312</strain>
    </source>
</reference>
<evidence type="ECO:0000313" key="2">
    <source>
        <dbReference type="EMBL" id="GGM47548.1"/>
    </source>
</evidence>
<dbReference type="AlphaFoldDB" id="A0A917X0L4"/>
<dbReference type="Proteomes" id="UP000608890">
    <property type="component" value="Unassembled WGS sequence"/>
</dbReference>
<keyword evidence="3" id="KW-1185">Reference proteome</keyword>
<feature type="region of interest" description="Disordered" evidence="1">
    <location>
        <begin position="110"/>
        <end position="140"/>
    </location>
</feature>
<organism evidence="2 3">
    <name type="scientific">Micromonospora sonchi</name>
    <dbReference type="NCBI Taxonomy" id="1763543"/>
    <lineage>
        <taxon>Bacteria</taxon>
        <taxon>Bacillati</taxon>
        <taxon>Actinomycetota</taxon>
        <taxon>Actinomycetes</taxon>
        <taxon>Micromonosporales</taxon>
        <taxon>Micromonosporaceae</taxon>
        <taxon>Micromonospora</taxon>
    </lineage>
</organism>
<sequence>MLPLGLSVAGNDYFGTVTCGSNVGDPRIAGGHGGHYTYGQGGYYDRNEAPGRDAAREGDARYRDLADKADQKWKEYVDAIEEGARNHTFGDDPEKDAELDRNWKRKEFEANDAIKERDAEGPPLVADGGGGGDAGTARPSGEDACAEAMALVAQCNAINWLAPNCQEVLAKMRNCDASIITPHPDDNEPCAKSEEPNLETVKKIQTLVCSMRIKPAPDQDPCAGATVEAHQFRGYVPTNKGGPACGSEIALTTPDACQPTITVLSPQQQWLNSVAEKSKRVGNRVFIIPLPEPFPNDPNGPRTCHPHC</sequence>
<dbReference type="EMBL" id="BMNB01000015">
    <property type="protein sequence ID" value="GGM47548.1"/>
    <property type="molecule type" value="Genomic_DNA"/>
</dbReference>